<feature type="compositionally biased region" description="Polar residues" evidence="1">
    <location>
        <begin position="192"/>
        <end position="207"/>
    </location>
</feature>
<protein>
    <submittedName>
        <fullName evidence="2">Uncharacterized protein</fullName>
    </submittedName>
</protein>
<feature type="region of interest" description="Disordered" evidence="1">
    <location>
        <begin position="152"/>
        <end position="173"/>
    </location>
</feature>
<evidence type="ECO:0000313" key="2">
    <source>
        <dbReference type="EMBL" id="RKP02173.1"/>
    </source>
</evidence>
<gene>
    <name evidence="2" type="ORF">CXG81DRAFT_25190</name>
</gene>
<keyword evidence="3" id="KW-1185">Reference proteome</keyword>
<feature type="compositionally biased region" description="Basic and acidic residues" evidence="1">
    <location>
        <begin position="251"/>
        <end position="270"/>
    </location>
</feature>
<feature type="compositionally biased region" description="Basic and acidic residues" evidence="1">
    <location>
        <begin position="345"/>
        <end position="354"/>
    </location>
</feature>
<dbReference type="AlphaFoldDB" id="A0A4P9X9Y9"/>
<feature type="region of interest" description="Disordered" evidence="1">
    <location>
        <begin position="227"/>
        <end position="393"/>
    </location>
</feature>
<dbReference type="STRING" id="1555241.A0A4P9X9Y9"/>
<name>A0A4P9X9Y9_9FUNG</name>
<accession>A0A4P9X9Y9</accession>
<reference evidence="3" key="1">
    <citation type="journal article" date="2018" name="Nat. Microbiol.">
        <title>Leveraging single-cell genomics to expand the fungal tree of life.</title>
        <authorList>
            <person name="Ahrendt S.R."/>
            <person name="Quandt C.A."/>
            <person name="Ciobanu D."/>
            <person name="Clum A."/>
            <person name="Salamov A."/>
            <person name="Andreopoulos B."/>
            <person name="Cheng J.F."/>
            <person name="Woyke T."/>
            <person name="Pelin A."/>
            <person name="Henrissat B."/>
            <person name="Reynolds N.K."/>
            <person name="Benny G.L."/>
            <person name="Smith M.E."/>
            <person name="James T.Y."/>
            <person name="Grigoriev I.V."/>
        </authorList>
    </citation>
    <scope>NUCLEOTIDE SEQUENCE [LARGE SCALE GENOMIC DNA]</scope>
    <source>
        <strain evidence="3">ATCC 52028</strain>
    </source>
</reference>
<organism evidence="2 3">
    <name type="scientific">Caulochytrium protostelioides</name>
    <dbReference type="NCBI Taxonomy" id="1555241"/>
    <lineage>
        <taxon>Eukaryota</taxon>
        <taxon>Fungi</taxon>
        <taxon>Fungi incertae sedis</taxon>
        <taxon>Chytridiomycota</taxon>
        <taxon>Chytridiomycota incertae sedis</taxon>
        <taxon>Chytridiomycetes</taxon>
        <taxon>Caulochytriales</taxon>
        <taxon>Caulochytriaceae</taxon>
        <taxon>Caulochytrium</taxon>
    </lineage>
</organism>
<feature type="region of interest" description="Disordered" evidence="1">
    <location>
        <begin position="428"/>
        <end position="531"/>
    </location>
</feature>
<feature type="compositionally biased region" description="Low complexity" evidence="1">
    <location>
        <begin position="286"/>
        <end position="295"/>
    </location>
</feature>
<feature type="compositionally biased region" description="Polar residues" evidence="1">
    <location>
        <begin position="227"/>
        <end position="239"/>
    </location>
</feature>
<feature type="region of interest" description="Disordered" evidence="1">
    <location>
        <begin position="189"/>
        <end position="209"/>
    </location>
</feature>
<feature type="compositionally biased region" description="Low complexity" evidence="1">
    <location>
        <begin position="328"/>
        <end position="340"/>
    </location>
</feature>
<feature type="compositionally biased region" description="Pro residues" evidence="1">
    <location>
        <begin position="496"/>
        <end position="508"/>
    </location>
</feature>
<dbReference type="OrthoDB" id="2159795at2759"/>
<feature type="region of interest" description="Disordered" evidence="1">
    <location>
        <begin position="108"/>
        <end position="132"/>
    </location>
</feature>
<feature type="compositionally biased region" description="Low complexity" evidence="1">
    <location>
        <begin position="240"/>
        <end position="250"/>
    </location>
</feature>
<evidence type="ECO:0000313" key="3">
    <source>
        <dbReference type="Proteomes" id="UP000274922"/>
    </source>
</evidence>
<dbReference type="Proteomes" id="UP000274922">
    <property type="component" value="Unassembled WGS sequence"/>
</dbReference>
<proteinExistence type="predicted"/>
<dbReference type="EMBL" id="ML014150">
    <property type="protein sequence ID" value="RKP02173.1"/>
    <property type="molecule type" value="Genomic_DNA"/>
</dbReference>
<feature type="compositionally biased region" description="Low complexity" evidence="1">
    <location>
        <begin position="458"/>
        <end position="480"/>
    </location>
</feature>
<evidence type="ECO:0000256" key="1">
    <source>
        <dbReference type="SAM" id="MobiDB-lite"/>
    </source>
</evidence>
<feature type="region of interest" description="Disordered" evidence="1">
    <location>
        <begin position="1"/>
        <end position="24"/>
    </location>
</feature>
<sequence length="531" mass="55280">MSPASPSCHGGASSLVRQGESEQGHTLQDLLVRVKRLQLDADEGIDIRHAAIYTAGAYAAMSPNSSVGLLRDGDALIVAYRPPRDDESAAAAATSQLVSAVATPTSALHNTAGGTHGLQERRSPAQGATAGADGAGIAFAATRRVESMDDRLVVPSPVPPSLSRSTQNSSHSLAHGHLTPLALSEAVPSAGCAQQGSAGSLGKSTQPAHRKVDDDLDFDADCILSTSDGGSLSKTATKWSIQRQQSQTSSRGHDAYETRDRADSDAHGSEADDGDDLEDLAPTTARAVSPRSMSRSRSRTDVGGGSPSDVKPKPRSHHGSVQNLFEPAATTTSTSRRASTLGHSTTREREREGDQPSTVPSFLRHQSDMADMIDEDVNSGANVPKSRHSGTTSSFAAFTSSKAGSAAHNHDVLDTAFLSHNTPGGFMESVAPVPSTATAGHHRVSSNHTNDDSHRAADATTASASASTSAFKSATASKETSTSHRRSPSDVRGQPEPQPQPQPQPSSTPTPIGHTTRVSGNLRRSRSTTRA</sequence>